<sequence>MNRRETLLWPKSKMGRGVETSKPGRWNWRIWRVCGRSPRGLRNAERGGWICCSTMRVNFLSHFLLTNLLLDELKATPGARVVHTSSGMANSAGKIDLGNLNGEKGFSTARFYGNSKLLQIIYSNELNRRLETTGVISNAIHPGFIGSGIGSDVNPLLRPLRSFIMLFSSPPKDGALSVLYGAVANDVGSETMRGGRFFFNGNEKKMPPQAEDVVLAKKIWDLAEKLTSESKQDGNQ</sequence>
<dbReference type="Gene3D" id="3.40.50.720">
    <property type="entry name" value="NAD(P)-binding Rossmann-like Domain"/>
    <property type="match status" value="1"/>
</dbReference>
<evidence type="ECO:0000313" key="2">
    <source>
        <dbReference type="EMBL" id="RUP48541.1"/>
    </source>
</evidence>
<gene>
    <name evidence="2" type="ORF">BC936DRAFT_144428</name>
</gene>
<keyword evidence="1" id="KW-0560">Oxidoreductase</keyword>
<keyword evidence="3" id="KW-1185">Reference proteome</keyword>
<dbReference type="PANTHER" id="PTHR43157:SF31">
    <property type="entry name" value="PHOSPHATIDYLINOSITOL-GLYCAN BIOSYNTHESIS CLASS F PROTEIN"/>
    <property type="match status" value="1"/>
</dbReference>
<accession>A0A433DCG0</accession>
<evidence type="ECO:0000256" key="1">
    <source>
        <dbReference type="ARBA" id="ARBA00023002"/>
    </source>
</evidence>
<name>A0A433DCG0_9FUNG</name>
<evidence type="ECO:0000313" key="3">
    <source>
        <dbReference type="Proteomes" id="UP000268093"/>
    </source>
</evidence>
<dbReference type="GO" id="GO:0016491">
    <property type="term" value="F:oxidoreductase activity"/>
    <property type="evidence" value="ECO:0007669"/>
    <property type="project" value="UniProtKB-KW"/>
</dbReference>
<proteinExistence type="predicted"/>
<reference evidence="2 3" key="1">
    <citation type="journal article" date="2018" name="New Phytol.">
        <title>Phylogenomics of Endogonaceae and evolution of mycorrhizas within Mucoromycota.</title>
        <authorList>
            <person name="Chang Y."/>
            <person name="Desiro A."/>
            <person name="Na H."/>
            <person name="Sandor L."/>
            <person name="Lipzen A."/>
            <person name="Clum A."/>
            <person name="Barry K."/>
            <person name="Grigoriev I.V."/>
            <person name="Martin F.M."/>
            <person name="Stajich J.E."/>
            <person name="Smith M.E."/>
            <person name="Bonito G."/>
            <person name="Spatafora J.W."/>
        </authorList>
    </citation>
    <scope>NUCLEOTIDE SEQUENCE [LARGE SCALE GENOMIC DNA]</scope>
    <source>
        <strain evidence="2 3">GMNB39</strain>
    </source>
</reference>
<dbReference type="Proteomes" id="UP000268093">
    <property type="component" value="Unassembled WGS sequence"/>
</dbReference>
<dbReference type="PANTHER" id="PTHR43157">
    <property type="entry name" value="PHOSPHATIDYLINOSITOL-GLYCAN BIOSYNTHESIS CLASS F PROTEIN-RELATED"/>
    <property type="match status" value="1"/>
</dbReference>
<organism evidence="2 3">
    <name type="scientific">Jimgerdemannia flammicorona</name>
    <dbReference type="NCBI Taxonomy" id="994334"/>
    <lineage>
        <taxon>Eukaryota</taxon>
        <taxon>Fungi</taxon>
        <taxon>Fungi incertae sedis</taxon>
        <taxon>Mucoromycota</taxon>
        <taxon>Mucoromycotina</taxon>
        <taxon>Endogonomycetes</taxon>
        <taxon>Endogonales</taxon>
        <taxon>Endogonaceae</taxon>
        <taxon>Jimgerdemannia</taxon>
    </lineage>
</organism>
<dbReference type="OrthoDB" id="542013at2759"/>
<dbReference type="EMBL" id="RBNI01003258">
    <property type="protein sequence ID" value="RUP48541.1"/>
    <property type="molecule type" value="Genomic_DNA"/>
</dbReference>
<protein>
    <submittedName>
        <fullName evidence="2">Uncharacterized protein</fullName>
    </submittedName>
</protein>
<dbReference type="SUPFAM" id="SSF51735">
    <property type="entry name" value="NAD(P)-binding Rossmann-fold domains"/>
    <property type="match status" value="1"/>
</dbReference>
<dbReference type="AlphaFoldDB" id="A0A433DCG0"/>
<comment type="caution">
    <text evidence="2">The sequence shown here is derived from an EMBL/GenBank/DDBJ whole genome shotgun (WGS) entry which is preliminary data.</text>
</comment>
<dbReference type="Pfam" id="PF00106">
    <property type="entry name" value="adh_short"/>
    <property type="match status" value="1"/>
</dbReference>
<dbReference type="InterPro" id="IPR036291">
    <property type="entry name" value="NAD(P)-bd_dom_sf"/>
</dbReference>
<dbReference type="InterPro" id="IPR002347">
    <property type="entry name" value="SDR_fam"/>
</dbReference>